<dbReference type="EMBL" id="GU474947">
    <property type="protein sequence ID" value="ADI20793.1"/>
    <property type="molecule type" value="Genomic_DNA"/>
</dbReference>
<organism evidence="1">
    <name type="scientific">uncultured alpha proteobacterium EF100_102A06</name>
    <dbReference type="NCBI Taxonomy" id="710799"/>
    <lineage>
        <taxon>Bacteria</taxon>
        <taxon>Pseudomonadati</taxon>
        <taxon>Pseudomonadota</taxon>
        <taxon>Alphaproteobacteria</taxon>
        <taxon>environmental samples</taxon>
    </lineage>
</organism>
<evidence type="ECO:0000313" key="1">
    <source>
        <dbReference type="EMBL" id="ADI20793.1"/>
    </source>
</evidence>
<proteinExistence type="predicted"/>
<dbReference type="AlphaFoldDB" id="E0Y2A2"/>
<reference evidence="1" key="1">
    <citation type="journal article" date="2011" name="Environ. Microbiol.">
        <title>Time-series analyses of Monterey Bay coastal microbial picoplankton using a 'genome proxy' microarray.</title>
        <authorList>
            <person name="Rich V.I."/>
            <person name="Pham V.D."/>
            <person name="Eppley J."/>
            <person name="Shi Y."/>
            <person name="DeLong E.F."/>
        </authorList>
    </citation>
    <scope>NUCLEOTIDE SEQUENCE</scope>
</reference>
<name>E0Y2A2_9PROT</name>
<protein>
    <submittedName>
        <fullName evidence="1">Uncharacterized protein</fullName>
    </submittedName>
</protein>
<accession>E0Y2A2</accession>
<sequence>MAIQAKDVAVPTTSKIAAEAIAARVKIPGRSLGVRVRRTKRLRISA</sequence>